<sequence length="102" mass="11139">MCQGGSEGWMQDAILRAGCCGLARAGSRSHLSHGGIKVHYVASWRFVPPQAYSFVWSSREITSALKYYADKVLTPNAISRSSWGAELGQAIRPKCGTSKHPR</sequence>
<proteinExistence type="predicted"/>
<name>A0ACD3B858_9AGAR</name>
<protein>
    <submittedName>
        <fullName evidence="1">Uncharacterized protein</fullName>
    </submittedName>
</protein>
<evidence type="ECO:0000313" key="2">
    <source>
        <dbReference type="Proteomes" id="UP000308600"/>
    </source>
</evidence>
<evidence type="ECO:0000313" key="1">
    <source>
        <dbReference type="EMBL" id="TFK73872.1"/>
    </source>
</evidence>
<accession>A0ACD3B858</accession>
<dbReference type="EMBL" id="ML208272">
    <property type="protein sequence ID" value="TFK73872.1"/>
    <property type="molecule type" value="Genomic_DNA"/>
</dbReference>
<gene>
    <name evidence="1" type="ORF">BDN72DRAFT_135393</name>
</gene>
<keyword evidence="2" id="KW-1185">Reference proteome</keyword>
<reference evidence="1 2" key="1">
    <citation type="journal article" date="2019" name="Nat. Ecol. Evol.">
        <title>Megaphylogeny resolves global patterns of mushroom evolution.</title>
        <authorList>
            <person name="Varga T."/>
            <person name="Krizsan K."/>
            <person name="Foldi C."/>
            <person name="Dima B."/>
            <person name="Sanchez-Garcia M."/>
            <person name="Sanchez-Ramirez S."/>
            <person name="Szollosi G.J."/>
            <person name="Szarkandi J.G."/>
            <person name="Papp V."/>
            <person name="Albert L."/>
            <person name="Andreopoulos W."/>
            <person name="Angelini C."/>
            <person name="Antonin V."/>
            <person name="Barry K.W."/>
            <person name="Bougher N.L."/>
            <person name="Buchanan P."/>
            <person name="Buyck B."/>
            <person name="Bense V."/>
            <person name="Catcheside P."/>
            <person name="Chovatia M."/>
            <person name="Cooper J."/>
            <person name="Damon W."/>
            <person name="Desjardin D."/>
            <person name="Finy P."/>
            <person name="Geml J."/>
            <person name="Haridas S."/>
            <person name="Hughes K."/>
            <person name="Justo A."/>
            <person name="Karasinski D."/>
            <person name="Kautmanova I."/>
            <person name="Kiss B."/>
            <person name="Kocsube S."/>
            <person name="Kotiranta H."/>
            <person name="LaButti K.M."/>
            <person name="Lechner B.E."/>
            <person name="Liimatainen K."/>
            <person name="Lipzen A."/>
            <person name="Lukacs Z."/>
            <person name="Mihaltcheva S."/>
            <person name="Morgado L.N."/>
            <person name="Niskanen T."/>
            <person name="Noordeloos M.E."/>
            <person name="Ohm R.A."/>
            <person name="Ortiz-Santana B."/>
            <person name="Ovrebo C."/>
            <person name="Racz N."/>
            <person name="Riley R."/>
            <person name="Savchenko A."/>
            <person name="Shiryaev A."/>
            <person name="Soop K."/>
            <person name="Spirin V."/>
            <person name="Szebenyi C."/>
            <person name="Tomsovsky M."/>
            <person name="Tulloss R.E."/>
            <person name="Uehling J."/>
            <person name="Grigoriev I.V."/>
            <person name="Vagvolgyi C."/>
            <person name="Papp T."/>
            <person name="Martin F.M."/>
            <person name="Miettinen O."/>
            <person name="Hibbett D.S."/>
            <person name="Nagy L.G."/>
        </authorList>
    </citation>
    <scope>NUCLEOTIDE SEQUENCE [LARGE SCALE GENOMIC DNA]</scope>
    <source>
        <strain evidence="1 2">NL-1719</strain>
    </source>
</reference>
<organism evidence="1 2">
    <name type="scientific">Pluteus cervinus</name>
    <dbReference type="NCBI Taxonomy" id="181527"/>
    <lineage>
        <taxon>Eukaryota</taxon>
        <taxon>Fungi</taxon>
        <taxon>Dikarya</taxon>
        <taxon>Basidiomycota</taxon>
        <taxon>Agaricomycotina</taxon>
        <taxon>Agaricomycetes</taxon>
        <taxon>Agaricomycetidae</taxon>
        <taxon>Agaricales</taxon>
        <taxon>Pluteineae</taxon>
        <taxon>Pluteaceae</taxon>
        <taxon>Pluteus</taxon>
    </lineage>
</organism>
<dbReference type="Proteomes" id="UP000308600">
    <property type="component" value="Unassembled WGS sequence"/>
</dbReference>